<gene>
    <name evidence="2" type="ORF">PECAL_2P06300</name>
</gene>
<protein>
    <submittedName>
        <fullName evidence="2">Uncharacterized protein</fullName>
    </submittedName>
</protein>
<dbReference type="EMBL" id="CAKKNE010000002">
    <property type="protein sequence ID" value="CAH0367598.1"/>
    <property type="molecule type" value="Genomic_DNA"/>
</dbReference>
<comment type="caution">
    <text evidence="2">The sequence shown here is derived from an EMBL/GenBank/DDBJ whole genome shotgun (WGS) entry which is preliminary data.</text>
</comment>
<reference evidence="2" key="1">
    <citation type="submission" date="2021-11" db="EMBL/GenBank/DDBJ databases">
        <authorList>
            <consortium name="Genoscope - CEA"/>
            <person name="William W."/>
        </authorList>
    </citation>
    <scope>NUCLEOTIDE SEQUENCE</scope>
</reference>
<evidence type="ECO:0000313" key="3">
    <source>
        <dbReference type="Proteomes" id="UP000789595"/>
    </source>
</evidence>
<sequence length="386" mass="42190">MTLHHKAEEGPTPGRDPRYRQHSVARAVARSRLDATSLIRPVLTYLLYAVTIPFNLASRACAMLSEKAGNRSHALLSAAGQQNSKDAAKTDAVCDEACAVLAHRMKVDRLSGGRVIEATTVVLFHNIEAGTIDARQRDLVISGLGWSARCAFALLNRMIREHRMTMCKADFDRCLEMIQTRVVGSRREELGGLLRAGDETKHPVIFTVVTTVVPAPPGHPAHGLLMLPLVVSFIAMVSQPSMTSTSMRRFYEDPFFQALLVCVFLHFGVSPGESEAEIDVIRAQIGRARQLQTQLPAWWGFDEGPSKCGNAVFYGMSHAEIARVPERIAKALLSDAHTKGPHKILDLNSRVTVELILEAAREGSPCGDVAVLKLLGKPEESQCVAV</sequence>
<evidence type="ECO:0000313" key="2">
    <source>
        <dbReference type="EMBL" id="CAH0367598.1"/>
    </source>
</evidence>
<accession>A0A8J2S8I3</accession>
<keyword evidence="3" id="KW-1185">Reference proteome</keyword>
<evidence type="ECO:0000256" key="1">
    <source>
        <dbReference type="SAM" id="MobiDB-lite"/>
    </source>
</evidence>
<dbReference type="Proteomes" id="UP000789595">
    <property type="component" value="Unassembled WGS sequence"/>
</dbReference>
<dbReference type="AlphaFoldDB" id="A0A8J2S8I3"/>
<name>A0A8J2S8I3_9STRA</name>
<organism evidence="2 3">
    <name type="scientific">Pelagomonas calceolata</name>
    <dbReference type="NCBI Taxonomy" id="35677"/>
    <lineage>
        <taxon>Eukaryota</taxon>
        <taxon>Sar</taxon>
        <taxon>Stramenopiles</taxon>
        <taxon>Ochrophyta</taxon>
        <taxon>Pelagophyceae</taxon>
        <taxon>Pelagomonadales</taxon>
        <taxon>Pelagomonadaceae</taxon>
        <taxon>Pelagomonas</taxon>
    </lineage>
</organism>
<feature type="region of interest" description="Disordered" evidence="1">
    <location>
        <begin position="1"/>
        <end position="22"/>
    </location>
</feature>
<proteinExistence type="predicted"/>
<feature type="compositionally biased region" description="Basic and acidic residues" evidence="1">
    <location>
        <begin position="1"/>
        <end position="19"/>
    </location>
</feature>